<proteinExistence type="predicted"/>
<evidence type="ECO:0000256" key="4">
    <source>
        <dbReference type="ARBA" id="ARBA00022691"/>
    </source>
</evidence>
<feature type="domain" description="MTTase N-terminal" evidence="8">
    <location>
        <begin position="15"/>
        <end position="126"/>
    </location>
</feature>
<dbReference type="SFLD" id="SFLDG01061">
    <property type="entry name" value="methylthiotransferase"/>
    <property type="match status" value="1"/>
</dbReference>
<gene>
    <name evidence="10" type="primary">mtaB</name>
    <name evidence="10" type="ORF">WMO45_05080</name>
</gene>
<evidence type="ECO:0000256" key="2">
    <source>
        <dbReference type="ARBA" id="ARBA00022485"/>
    </source>
</evidence>
<dbReference type="InterPro" id="IPR038135">
    <property type="entry name" value="Methylthiotransferase_N_sf"/>
</dbReference>
<keyword evidence="4" id="KW-0949">S-adenosyl-L-methionine</keyword>
<accession>A0ABV1ERM5</accession>
<evidence type="ECO:0000313" key="11">
    <source>
        <dbReference type="Proteomes" id="UP001440599"/>
    </source>
</evidence>
<dbReference type="NCBIfam" id="TIGR00089">
    <property type="entry name" value="MiaB/RimO family radical SAM methylthiotransferase"/>
    <property type="match status" value="1"/>
</dbReference>
<dbReference type="PANTHER" id="PTHR11918:SF45">
    <property type="entry name" value="THREONYLCARBAMOYLADENOSINE TRNA METHYLTHIOTRANSFERASE"/>
    <property type="match status" value="1"/>
</dbReference>
<organism evidence="10 11">
    <name type="scientific">Flavonifractor hominis</name>
    <dbReference type="NCBI Taxonomy" id="3133178"/>
    <lineage>
        <taxon>Bacteria</taxon>
        <taxon>Bacillati</taxon>
        <taxon>Bacillota</taxon>
        <taxon>Clostridia</taxon>
        <taxon>Eubacteriales</taxon>
        <taxon>Oscillospiraceae</taxon>
        <taxon>Flavonifractor</taxon>
    </lineage>
</organism>
<dbReference type="SMART" id="SM00729">
    <property type="entry name" value="Elp3"/>
    <property type="match status" value="1"/>
</dbReference>
<evidence type="ECO:0000313" key="10">
    <source>
        <dbReference type="EMBL" id="MEQ2455888.1"/>
    </source>
</evidence>
<keyword evidence="7" id="KW-0411">Iron-sulfur</keyword>
<name>A0ABV1ERM5_9FIRM</name>
<dbReference type="RefSeq" id="WP_349139486.1">
    <property type="nucleotide sequence ID" value="NZ_JBBMFT010000002.1"/>
</dbReference>
<dbReference type="PANTHER" id="PTHR11918">
    <property type="entry name" value="RADICAL SAM PROTEINS"/>
    <property type="match status" value="1"/>
</dbReference>
<dbReference type="SUPFAM" id="SSF102114">
    <property type="entry name" value="Radical SAM enzymes"/>
    <property type="match status" value="1"/>
</dbReference>
<comment type="cofactor">
    <cofactor evidence="1">
        <name>[4Fe-4S] cluster</name>
        <dbReference type="ChEBI" id="CHEBI:49883"/>
    </cofactor>
</comment>
<keyword evidence="2" id="KW-0004">4Fe-4S</keyword>
<keyword evidence="6" id="KW-0408">Iron</keyword>
<dbReference type="EMBL" id="JBBMFT010000002">
    <property type="protein sequence ID" value="MEQ2455888.1"/>
    <property type="molecule type" value="Genomic_DNA"/>
</dbReference>
<evidence type="ECO:0000259" key="9">
    <source>
        <dbReference type="PROSITE" id="PS51918"/>
    </source>
</evidence>
<dbReference type="PROSITE" id="PS51449">
    <property type="entry name" value="MTTASE_N"/>
    <property type="match status" value="1"/>
</dbReference>
<evidence type="ECO:0000256" key="3">
    <source>
        <dbReference type="ARBA" id="ARBA00022679"/>
    </source>
</evidence>
<dbReference type="InterPro" id="IPR005839">
    <property type="entry name" value="Methylthiotransferase"/>
</dbReference>
<dbReference type="Gene3D" id="3.40.50.12160">
    <property type="entry name" value="Methylthiotransferase, N-terminal domain"/>
    <property type="match status" value="1"/>
</dbReference>
<keyword evidence="5" id="KW-0479">Metal-binding</keyword>
<dbReference type="SFLD" id="SFLDS00029">
    <property type="entry name" value="Radical_SAM"/>
    <property type="match status" value="1"/>
</dbReference>
<dbReference type="SFLD" id="SFLDG01082">
    <property type="entry name" value="B12-binding_domain_containing"/>
    <property type="match status" value="1"/>
</dbReference>
<reference evidence="10 11" key="1">
    <citation type="submission" date="2024-03" db="EMBL/GenBank/DDBJ databases">
        <title>Human intestinal bacterial collection.</title>
        <authorList>
            <person name="Pauvert C."/>
            <person name="Hitch T.C.A."/>
            <person name="Clavel T."/>
        </authorList>
    </citation>
    <scope>NUCLEOTIDE SEQUENCE [LARGE SCALE GENOMIC DNA]</scope>
    <source>
        <strain evidence="10 11">CLA-AP-H34</strain>
    </source>
</reference>
<dbReference type="InterPro" id="IPR058240">
    <property type="entry name" value="rSAM_sf"/>
</dbReference>
<evidence type="ECO:0000256" key="5">
    <source>
        <dbReference type="ARBA" id="ARBA00022723"/>
    </source>
</evidence>
<dbReference type="Gene3D" id="3.80.30.20">
    <property type="entry name" value="tm_1862 like domain"/>
    <property type="match status" value="1"/>
</dbReference>
<dbReference type="Proteomes" id="UP001440599">
    <property type="component" value="Unassembled WGS sequence"/>
</dbReference>
<dbReference type="NCBIfam" id="TIGR01579">
    <property type="entry name" value="MiaB-like-C"/>
    <property type="match status" value="1"/>
</dbReference>
<dbReference type="InterPro" id="IPR007197">
    <property type="entry name" value="rSAM"/>
</dbReference>
<keyword evidence="3" id="KW-0808">Transferase</keyword>
<evidence type="ECO:0000256" key="1">
    <source>
        <dbReference type="ARBA" id="ARBA00001966"/>
    </source>
</evidence>
<dbReference type="InterPro" id="IPR006467">
    <property type="entry name" value="MiaB-like_bact"/>
</dbReference>
<dbReference type="PROSITE" id="PS01278">
    <property type="entry name" value="MTTASE_RADICAL"/>
    <property type="match status" value="1"/>
</dbReference>
<dbReference type="InterPro" id="IPR006638">
    <property type="entry name" value="Elp3/MiaA/NifB-like_rSAM"/>
</dbReference>
<dbReference type="Pfam" id="PF04055">
    <property type="entry name" value="Radical_SAM"/>
    <property type="match status" value="1"/>
</dbReference>
<dbReference type="CDD" id="cd01335">
    <property type="entry name" value="Radical_SAM"/>
    <property type="match status" value="1"/>
</dbReference>
<comment type="caution">
    <text evidence="10">The sequence shown here is derived from an EMBL/GenBank/DDBJ whole genome shotgun (WGS) entry which is preliminary data.</text>
</comment>
<keyword evidence="11" id="KW-1185">Reference proteome</keyword>
<dbReference type="InterPro" id="IPR023404">
    <property type="entry name" value="rSAM_horseshoe"/>
</dbReference>
<dbReference type="Pfam" id="PF00919">
    <property type="entry name" value="UPF0004"/>
    <property type="match status" value="1"/>
</dbReference>
<dbReference type="PROSITE" id="PS51918">
    <property type="entry name" value="RADICAL_SAM"/>
    <property type="match status" value="1"/>
</dbReference>
<dbReference type="InterPro" id="IPR020612">
    <property type="entry name" value="Methylthiotransferase_CS"/>
</dbReference>
<evidence type="ECO:0000259" key="8">
    <source>
        <dbReference type="PROSITE" id="PS51449"/>
    </source>
</evidence>
<evidence type="ECO:0000256" key="7">
    <source>
        <dbReference type="ARBA" id="ARBA00023014"/>
    </source>
</evidence>
<evidence type="ECO:0000256" key="6">
    <source>
        <dbReference type="ARBA" id="ARBA00023004"/>
    </source>
</evidence>
<sequence length="443" mass="49009">MISTNRGGDARGTAMRVAIYTLGCKVNQYETQAMGAELIRRGHTLVPFDGEAEAYIINTCTVTAVSDKKSRQMIRQARKRSPHAIVAVCGCYAQTDPEAVEQLEVDLIMGTADRMGFLDRLEALSPDGGQVVEVDDALRRRSYEHLPAGGLEGRTRAMLKVEDGCVNFCTYCIIPYARGPIRSLPLDQAAAEAARLAAEGYKELVLTGIEISSWGRDLEGKPGLMDLIEAVCLAAPGCRVRLGSLEPRTITEEFCRRGTALPNLCSHFHLSMQSGCDSVLQRMNRKYDTERYYESVRLLREYFDRPGITTDLIVGFPGETEEEFSQTLEFIQKCAFSAMHIFPYSRRSGTPAAAMPGQVPNAVKEERAHRAGAVARDMHRSWLESWIGETLPVLFEEEKDGLWRGHAPNYTEVFASGDGLHNVICNVKITGLHGEGLLGNLNR</sequence>
<dbReference type="InterPro" id="IPR013848">
    <property type="entry name" value="Methylthiotransferase_N"/>
</dbReference>
<protein>
    <submittedName>
        <fullName evidence="10">tRNA (N(6)-L-threonylcarbamoyladenosine(37)-C(2))-methylthiotransferase MtaB</fullName>
    </submittedName>
</protein>
<feature type="domain" description="Radical SAM core" evidence="9">
    <location>
        <begin position="151"/>
        <end position="384"/>
    </location>
</feature>